<name>A0A232EU01_9HYME</name>
<gene>
    <name evidence="3" type="ORF">TSAR_006234</name>
</gene>
<dbReference type="EMBL" id="NNAY01002205">
    <property type="protein sequence ID" value="OXU21814.1"/>
    <property type="molecule type" value="Genomic_DNA"/>
</dbReference>
<sequence>MISVLSGVWNSVEDMIVDYIDFNVTLWLLMPLLITFLLPLVIVLLLYVTALILYVYRLHRHRLRSAYGTDWRNASRSVVAAVWDAHGWIWHGYEVVGIENIPTDEPVLFVYYHGAIPIDLYYFISKVFLFNSKLIHTVGDRFLFKCPGWSIISDVLKVIPGTIQTCSSILKEGNMLAISPGGVYEAQFGDAYYQLMWKKRLGFAKVALDAKVSIVPMFTKNIREAFRSISWGRRLWLRLYAATRFPFIPIYGGFPVKLKTYVGKPIAYDGNLTPEQLQQKVAAALDDLICEHQKIPGSIFWALVERFYDLDKTVECNLKDTEKVKNKRE</sequence>
<dbReference type="GO" id="GO:0016020">
    <property type="term" value="C:membrane"/>
    <property type="evidence" value="ECO:0007669"/>
    <property type="project" value="TreeGrafter"/>
</dbReference>
<dbReference type="GO" id="GO:0016746">
    <property type="term" value="F:acyltransferase activity"/>
    <property type="evidence" value="ECO:0007669"/>
    <property type="project" value="InterPro"/>
</dbReference>
<dbReference type="CDD" id="cd07987">
    <property type="entry name" value="LPLAT_MGAT-like"/>
    <property type="match status" value="1"/>
</dbReference>
<dbReference type="PANTHER" id="PTHR22753">
    <property type="entry name" value="TRANSMEMBRANE PROTEIN 68"/>
    <property type="match status" value="1"/>
</dbReference>
<evidence type="ECO:0000259" key="2">
    <source>
        <dbReference type="Pfam" id="PF01553"/>
    </source>
</evidence>
<keyword evidence="1" id="KW-0812">Transmembrane</keyword>
<feature type="domain" description="Phospholipid/glycerol acyltransferase" evidence="2">
    <location>
        <begin position="94"/>
        <end position="218"/>
    </location>
</feature>
<dbReference type="InterPro" id="IPR002123">
    <property type="entry name" value="Plipid/glycerol_acylTrfase"/>
</dbReference>
<dbReference type="PANTHER" id="PTHR22753:SF14">
    <property type="entry name" value="MONOACYLGLYCEROL_DIACYLGLYCEROL O-ACYLTRANSFERASE"/>
    <property type="match status" value="1"/>
</dbReference>
<evidence type="ECO:0000256" key="1">
    <source>
        <dbReference type="SAM" id="Phobius"/>
    </source>
</evidence>
<keyword evidence="4" id="KW-1185">Reference proteome</keyword>
<evidence type="ECO:0000313" key="3">
    <source>
        <dbReference type="EMBL" id="OXU21814.1"/>
    </source>
</evidence>
<organism evidence="3 4">
    <name type="scientific">Trichomalopsis sarcophagae</name>
    <dbReference type="NCBI Taxonomy" id="543379"/>
    <lineage>
        <taxon>Eukaryota</taxon>
        <taxon>Metazoa</taxon>
        <taxon>Ecdysozoa</taxon>
        <taxon>Arthropoda</taxon>
        <taxon>Hexapoda</taxon>
        <taxon>Insecta</taxon>
        <taxon>Pterygota</taxon>
        <taxon>Neoptera</taxon>
        <taxon>Endopterygota</taxon>
        <taxon>Hymenoptera</taxon>
        <taxon>Apocrita</taxon>
        <taxon>Proctotrupomorpha</taxon>
        <taxon>Chalcidoidea</taxon>
        <taxon>Pteromalidae</taxon>
        <taxon>Pteromalinae</taxon>
        <taxon>Trichomalopsis</taxon>
    </lineage>
</organism>
<reference evidence="3 4" key="1">
    <citation type="journal article" date="2017" name="Curr. Biol.">
        <title>The Evolution of Venom by Co-option of Single-Copy Genes.</title>
        <authorList>
            <person name="Martinson E.O."/>
            <person name="Mrinalini"/>
            <person name="Kelkar Y.D."/>
            <person name="Chang C.H."/>
            <person name="Werren J.H."/>
        </authorList>
    </citation>
    <scope>NUCLEOTIDE SEQUENCE [LARGE SCALE GENOMIC DNA]</scope>
    <source>
        <strain evidence="3 4">Alberta</strain>
        <tissue evidence="3">Whole body</tissue>
    </source>
</reference>
<protein>
    <recommendedName>
        <fullName evidence="2">Phospholipid/glycerol acyltransferase domain-containing protein</fullName>
    </recommendedName>
</protein>
<feature type="transmembrane region" description="Helical" evidence="1">
    <location>
        <begin position="28"/>
        <end position="56"/>
    </location>
</feature>
<evidence type="ECO:0000313" key="4">
    <source>
        <dbReference type="Proteomes" id="UP000215335"/>
    </source>
</evidence>
<dbReference type="AlphaFoldDB" id="A0A232EU01"/>
<dbReference type="OrthoDB" id="44277at2759"/>
<keyword evidence="1" id="KW-1133">Transmembrane helix</keyword>
<keyword evidence="1" id="KW-0472">Membrane</keyword>
<dbReference type="SUPFAM" id="SSF69593">
    <property type="entry name" value="Glycerol-3-phosphate (1)-acyltransferase"/>
    <property type="match status" value="1"/>
</dbReference>
<accession>A0A232EU01</accession>
<dbReference type="STRING" id="543379.A0A232EU01"/>
<comment type="caution">
    <text evidence="3">The sequence shown here is derived from an EMBL/GenBank/DDBJ whole genome shotgun (WGS) entry which is preliminary data.</text>
</comment>
<dbReference type="Pfam" id="PF01553">
    <property type="entry name" value="Acyltransferase"/>
    <property type="match status" value="1"/>
</dbReference>
<dbReference type="Proteomes" id="UP000215335">
    <property type="component" value="Unassembled WGS sequence"/>
</dbReference>
<proteinExistence type="predicted"/>